<dbReference type="SUPFAM" id="SSF46785">
    <property type="entry name" value="Winged helix' DNA-binding domain"/>
    <property type="match status" value="1"/>
</dbReference>
<accession>A0A1T5P906</accession>
<dbReference type="InterPro" id="IPR002577">
    <property type="entry name" value="HTH_HxlR"/>
</dbReference>
<evidence type="ECO:0000256" key="2">
    <source>
        <dbReference type="ARBA" id="ARBA00023125"/>
    </source>
</evidence>
<dbReference type="Proteomes" id="UP000190166">
    <property type="component" value="Unassembled WGS sequence"/>
</dbReference>
<evidence type="ECO:0000259" key="4">
    <source>
        <dbReference type="PROSITE" id="PS51118"/>
    </source>
</evidence>
<organism evidence="5 6">
    <name type="scientific">Chitinophaga ginsengisegetis</name>
    <dbReference type="NCBI Taxonomy" id="393003"/>
    <lineage>
        <taxon>Bacteria</taxon>
        <taxon>Pseudomonadati</taxon>
        <taxon>Bacteroidota</taxon>
        <taxon>Chitinophagia</taxon>
        <taxon>Chitinophagales</taxon>
        <taxon>Chitinophagaceae</taxon>
        <taxon>Chitinophaga</taxon>
    </lineage>
</organism>
<name>A0A1T5P906_9BACT</name>
<dbReference type="AlphaFoldDB" id="A0A1T5P906"/>
<evidence type="ECO:0000256" key="1">
    <source>
        <dbReference type="ARBA" id="ARBA00023015"/>
    </source>
</evidence>
<proteinExistence type="predicted"/>
<feature type="domain" description="HTH hxlR-type" evidence="4">
    <location>
        <begin position="12"/>
        <end position="110"/>
    </location>
</feature>
<dbReference type="PANTHER" id="PTHR33204:SF29">
    <property type="entry name" value="TRANSCRIPTIONAL REGULATOR"/>
    <property type="match status" value="1"/>
</dbReference>
<protein>
    <submittedName>
        <fullName evidence="5">Transcriptional regulator, HxlR family</fullName>
    </submittedName>
</protein>
<keyword evidence="2" id="KW-0238">DNA-binding</keyword>
<dbReference type="Gene3D" id="1.10.10.10">
    <property type="entry name" value="Winged helix-like DNA-binding domain superfamily/Winged helix DNA-binding domain"/>
    <property type="match status" value="1"/>
</dbReference>
<dbReference type="EMBL" id="FUZZ01000004">
    <property type="protein sequence ID" value="SKD09201.1"/>
    <property type="molecule type" value="Genomic_DNA"/>
</dbReference>
<dbReference type="Pfam" id="PF01638">
    <property type="entry name" value="HxlR"/>
    <property type="match status" value="1"/>
</dbReference>
<keyword evidence="3" id="KW-0804">Transcription</keyword>
<sequence length="117" mass="13200">MYERKIPEDLECGINVSMKVLGGKWKACILDSISKGVRRPSELHTAISSAAPRVINMQLRELEEYGMVCKKIFPGTPLKVEYYLTPTGESILPLVAAIDQWGLTNRDHIIRMQEALQ</sequence>
<dbReference type="InterPro" id="IPR036390">
    <property type="entry name" value="WH_DNA-bd_sf"/>
</dbReference>
<dbReference type="STRING" id="393003.SAMN05660461_5084"/>
<dbReference type="PANTHER" id="PTHR33204">
    <property type="entry name" value="TRANSCRIPTIONAL REGULATOR, MARR FAMILY"/>
    <property type="match status" value="1"/>
</dbReference>
<reference evidence="5 6" key="1">
    <citation type="submission" date="2017-02" db="EMBL/GenBank/DDBJ databases">
        <authorList>
            <person name="Peterson S.W."/>
        </authorList>
    </citation>
    <scope>NUCLEOTIDE SEQUENCE [LARGE SCALE GENOMIC DNA]</scope>
    <source>
        <strain evidence="5 6">DSM 18108</strain>
    </source>
</reference>
<dbReference type="InterPro" id="IPR036388">
    <property type="entry name" value="WH-like_DNA-bd_sf"/>
</dbReference>
<keyword evidence="1" id="KW-0805">Transcription regulation</keyword>
<keyword evidence="6" id="KW-1185">Reference proteome</keyword>
<dbReference type="RefSeq" id="WP_079472347.1">
    <property type="nucleotide sequence ID" value="NZ_FUZZ01000004.1"/>
</dbReference>
<evidence type="ECO:0000313" key="5">
    <source>
        <dbReference type="EMBL" id="SKD09201.1"/>
    </source>
</evidence>
<evidence type="ECO:0000256" key="3">
    <source>
        <dbReference type="ARBA" id="ARBA00023163"/>
    </source>
</evidence>
<evidence type="ECO:0000313" key="6">
    <source>
        <dbReference type="Proteomes" id="UP000190166"/>
    </source>
</evidence>
<dbReference type="GO" id="GO:0003677">
    <property type="term" value="F:DNA binding"/>
    <property type="evidence" value="ECO:0007669"/>
    <property type="project" value="UniProtKB-KW"/>
</dbReference>
<dbReference type="PROSITE" id="PS51118">
    <property type="entry name" value="HTH_HXLR"/>
    <property type="match status" value="1"/>
</dbReference>
<gene>
    <name evidence="5" type="ORF">SAMN05660461_5084</name>
</gene>